<feature type="region of interest" description="Disordered" evidence="1">
    <location>
        <begin position="460"/>
        <end position="481"/>
    </location>
</feature>
<organism evidence="3 4">
    <name type="scientific">Enterobacter lignolyticus (strain SCF1)</name>
    <dbReference type="NCBI Taxonomy" id="701347"/>
    <lineage>
        <taxon>Bacteria</taxon>
        <taxon>Pseudomonadati</taxon>
        <taxon>Pseudomonadota</taxon>
        <taxon>Gammaproteobacteria</taxon>
        <taxon>Enterobacterales</taxon>
        <taxon>Enterobacteriaceae</taxon>
        <taxon>Pluralibacter</taxon>
    </lineage>
</organism>
<evidence type="ECO:0000256" key="1">
    <source>
        <dbReference type="SAM" id="MobiDB-lite"/>
    </source>
</evidence>
<gene>
    <name evidence="3" type="ordered locus">Entcl_1120</name>
</gene>
<feature type="transmembrane region" description="Helical" evidence="2">
    <location>
        <begin position="290"/>
        <end position="315"/>
    </location>
</feature>
<evidence type="ECO:0000313" key="3">
    <source>
        <dbReference type="EMBL" id="ADO47387.1"/>
    </source>
</evidence>
<proteinExistence type="predicted"/>
<accession>E3G763</accession>
<keyword evidence="2" id="KW-0472">Membrane</keyword>
<keyword evidence="4" id="KW-1185">Reference proteome</keyword>
<dbReference type="STRING" id="701347.Entcl_1120"/>
<keyword evidence="2" id="KW-0812">Transmembrane</keyword>
<dbReference type="HOGENOM" id="CLU_500332_0_0_6"/>
<dbReference type="eggNOG" id="COG5283">
    <property type="taxonomic scope" value="Bacteria"/>
</dbReference>
<feature type="transmembrane region" description="Helical" evidence="2">
    <location>
        <begin position="335"/>
        <end position="360"/>
    </location>
</feature>
<dbReference type="EMBL" id="CP002272">
    <property type="protein sequence ID" value="ADO47387.1"/>
    <property type="molecule type" value="Genomic_DNA"/>
</dbReference>
<reference evidence="4" key="1">
    <citation type="submission" date="2010-10" db="EMBL/GenBank/DDBJ databases">
        <title>Complete sequence of Enterobacter cloacae SCF1.</title>
        <authorList>
            <consortium name="US DOE Joint Genome Institute"/>
            <person name="Lucas S."/>
            <person name="Copeland A."/>
            <person name="Lapidus A."/>
            <person name="Cheng J.-F."/>
            <person name="Bruce D."/>
            <person name="Goodwin L."/>
            <person name="Pitluck S."/>
            <person name="Davenport K."/>
            <person name="Detter J.C."/>
            <person name="Han C."/>
            <person name="Tapia R."/>
            <person name="Land M."/>
            <person name="Hauser L."/>
            <person name="Chang Y.-J."/>
            <person name="Jeffries C."/>
            <person name="Kyrpides N."/>
            <person name="Ivanova N."/>
            <person name="Mikhailova N."/>
            <person name="DeAngelis K."/>
            <person name="Arkin A.P."/>
            <person name="Chivian D."/>
            <person name="Edwards B."/>
            <person name="Woo H."/>
            <person name="Hazen T.C."/>
            <person name="Woyke T."/>
        </authorList>
    </citation>
    <scope>NUCLEOTIDE SEQUENCE [LARGE SCALE GENOMIC DNA]</scope>
    <source>
        <strain evidence="4">SCF1</strain>
    </source>
</reference>
<sequence>MSNSNPIQMLLSAVGRAKQPFKSLSAAGSPLSEEIAATQRQLEALNRSVSRIEAFRTTQEQLMLTGQQLINARIETQNLAIAFKKLEQPTHIQAQAFSAARGSVNALTERQIRLRLALQHHRQALTHAGINTQNLAGDEQQLQGNIRQTTHHLTQQQAQEKANTRQQKLAQIKQRFHSTQAIAGNVKAVGMGGIRGASTMVKGAMTLLKPGYQAAEQSAAAGNPPQAAQSAGAGSLGSDIDKLNAAWQTLSTNLFVQQESSLRKLVQTATEYLQKLDSWGQKNGNLVQTLGTIALVATGVMGVVGVIGYVASPVVSGINMIISAAQLLGPLFEGLSFTVAGLSLPAAAVVAALVGAALLIRKYWEPLSAFFSGVFEPLRPEFDWLGEVLQQAWQWFNNLITPIKASQQTLDSCRNAGTIFGQALADALMLPLNMFNKLRASFSWLNQSVNWVSQQLGWGNSSAGDSAPSPEETHTLTATGDIPRQSQFAYQPVVAGANRTFTDNSTRNVYVTVQGDRAAGAQIGQQVAGYLDDHTYRSPSAFIY</sequence>
<keyword evidence="2" id="KW-1133">Transmembrane helix</keyword>
<reference evidence="3 4" key="2">
    <citation type="journal article" date="2011" name="Stand. Genomic Sci.">
        <title>Complete genome sequence of 'Enterobacter lignolyticus' SCF1.</title>
        <authorList>
            <person name="Deangelis K.M."/>
            <person name="D'Haeseleer P."/>
            <person name="Chivian D."/>
            <person name="Fortney J.L."/>
            <person name="Khudyakov J."/>
            <person name="Simmons B."/>
            <person name="Woo H."/>
            <person name="Arkin A.P."/>
            <person name="Davenport K.W."/>
            <person name="Goodwin L."/>
            <person name="Chen A."/>
            <person name="Ivanova N."/>
            <person name="Kyrpides N.C."/>
            <person name="Mavromatis K."/>
            <person name="Woyke T."/>
            <person name="Hazen T.C."/>
        </authorList>
    </citation>
    <scope>NUCLEOTIDE SEQUENCE [LARGE SCALE GENOMIC DNA]</scope>
    <source>
        <strain evidence="3 4">SCF1</strain>
    </source>
</reference>
<name>E3G763_ENTLS</name>
<dbReference type="RefSeq" id="WP_013365137.1">
    <property type="nucleotide sequence ID" value="NC_014618.1"/>
</dbReference>
<dbReference type="Proteomes" id="UP000006872">
    <property type="component" value="Chromosome"/>
</dbReference>
<evidence type="ECO:0000256" key="2">
    <source>
        <dbReference type="SAM" id="Phobius"/>
    </source>
</evidence>
<evidence type="ECO:0000313" key="4">
    <source>
        <dbReference type="Proteomes" id="UP000006872"/>
    </source>
</evidence>
<dbReference type="AlphaFoldDB" id="E3G763"/>
<evidence type="ECO:0008006" key="5">
    <source>
        <dbReference type="Google" id="ProtNLM"/>
    </source>
</evidence>
<dbReference type="KEGG" id="esc:Entcl_1120"/>
<protein>
    <recommendedName>
        <fullName evidence="5">Phage tail tape measure protein, TP901 family</fullName>
    </recommendedName>
</protein>